<name>A0A7R8H2I0_LEPSM</name>
<dbReference type="OrthoDB" id="308383at2759"/>
<gene>
    <name evidence="1" type="ORF">LSAA_4310</name>
</gene>
<dbReference type="EMBL" id="HG994592">
    <property type="protein sequence ID" value="CAF2828758.1"/>
    <property type="molecule type" value="Genomic_DNA"/>
</dbReference>
<dbReference type="Proteomes" id="UP000675881">
    <property type="component" value="Chromosome 13"/>
</dbReference>
<evidence type="ECO:0000313" key="2">
    <source>
        <dbReference type="Proteomes" id="UP000675881"/>
    </source>
</evidence>
<sequence>MIESSLGGGPPLKWHSFKMILDPQIHAGVRKTVRYDGCLTVPPGGPGGVVNLNPSDPPLQDATCLGAMEAAGVYGAFSSPVKIDENYVGDPPTRGSDGGESQ</sequence>
<accession>A0A7R8H2I0</accession>
<keyword evidence="2" id="KW-1185">Reference proteome</keyword>
<reference evidence="1" key="1">
    <citation type="submission" date="2021-02" db="EMBL/GenBank/DDBJ databases">
        <authorList>
            <person name="Bekaert M."/>
        </authorList>
    </citation>
    <scope>NUCLEOTIDE SEQUENCE</scope>
    <source>
        <strain evidence="1">IoA-00</strain>
    </source>
</reference>
<dbReference type="AlphaFoldDB" id="A0A7R8H2I0"/>
<organism evidence="1 2">
    <name type="scientific">Lepeophtheirus salmonis</name>
    <name type="common">Salmon louse</name>
    <name type="synonym">Caligus salmonis</name>
    <dbReference type="NCBI Taxonomy" id="72036"/>
    <lineage>
        <taxon>Eukaryota</taxon>
        <taxon>Metazoa</taxon>
        <taxon>Ecdysozoa</taxon>
        <taxon>Arthropoda</taxon>
        <taxon>Crustacea</taxon>
        <taxon>Multicrustacea</taxon>
        <taxon>Hexanauplia</taxon>
        <taxon>Copepoda</taxon>
        <taxon>Siphonostomatoida</taxon>
        <taxon>Caligidae</taxon>
        <taxon>Lepeophtheirus</taxon>
    </lineage>
</organism>
<proteinExistence type="predicted"/>
<evidence type="ECO:0000313" key="1">
    <source>
        <dbReference type="EMBL" id="CAF2828758.1"/>
    </source>
</evidence>
<protein>
    <submittedName>
        <fullName evidence="1">(salmon louse) hypothetical protein</fullName>
    </submittedName>
</protein>